<evidence type="ECO:0008006" key="3">
    <source>
        <dbReference type="Google" id="ProtNLM"/>
    </source>
</evidence>
<proteinExistence type="predicted"/>
<organism evidence="1 2">
    <name type="scientific">Roseateles amylovorans</name>
    <dbReference type="NCBI Taxonomy" id="2978473"/>
    <lineage>
        <taxon>Bacteria</taxon>
        <taxon>Pseudomonadati</taxon>
        <taxon>Pseudomonadota</taxon>
        <taxon>Betaproteobacteria</taxon>
        <taxon>Burkholderiales</taxon>
        <taxon>Sphaerotilaceae</taxon>
        <taxon>Roseateles</taxon>
    </lineage>
</organism>
<dbReference type="RefSeq" id="WP_261758608.1">
    <property type="nucleotide sequence ID" value="NZ_CP104562.2"/>
</dbReference>
<evidence type="ECO:0000313" key="2">
    <source>
        <dbReference type="Proteomes" id="UP001064933"/>
    </source>
</evidence>
<keyword evidence="2" id="KW-1185">Reference proteome</keyword>
<sequence length="167" mass="19021">MLTPDLADLHHNVERGLYRLLNAPRDIEGGTPVPATSPSRAAAVPALQQVFDAYHEGFQYFVDHSFRWWAGCIAAAESMGLSHEEAVQEAYAQRLAGPASAPEFVWLIRHFWLRVDRVNRELPFDQRVAPQDVLLQWLVEAGEDREVLLITAMPYWPLGLDEQNQWC</sequence>
<gene>
    <name evidence="1" type="ORF">N4261_02215</name>
</gene>
<dbReference type="Proteomes" id="UP001064933">
    <property type="component" value="Chromosome"/>
</dbReference>
<protein>
    <recommendedName>
        <fullName evidence="3">DUF4375 domain-containing protein</fullName>
    </recommendedName>
</protein>
<reference evidence="1" key="1">
    <citation type="submission" date="2022-10" db="EMBL/GenBank/DDBJ databases">
        <title>Characterization and whole genome sequencing of a new Roseateles species, isolated from fresh water.</title>
        <authorList>
            <person name="Guliayeva D.Y."/>
            <person name="Akhremchuk A.E."/>
            <person name="Sikolenko M.A."/>
            <person name="Valentovich L.N."/>
            <person name="Sidarenka A.V."/>
        </authorList>
    </citation>
    <scope>NUCLEOTIDE SEQUENCE</scope>
    <source>
        <strain evidence="1">BIM B-1768</strain>
    </source>
</reference>
<name>A0ABY6B0Q1_9BURK</name>
<dbReference type="EMBL" id="CP104562">
    <property type="protein sequence ID" value="UXH78777.1"/>
    <property type="molecule type" value="Genomic_DNA"/>
</dbReference>
<accession>A0ABY6B0Q1</accession>
<evidence type="ECO:0000313" key="1">
    <source>
        <dbReference type="EMBL" id="UXH78777.1"/>
    </source>
</evidence>